<organism evidence="1">
    <name type="scientific">Arundo donax</name>
    <name type="common">Giant reed</name>
    <name type="synonym">Donax arundinaceus</name>
    <dbReference type="NCBI Taxonomy" id="35708"/>
    <lineage>
        <taxon>Eukaryota</taxon>
        <taxon>Viridiplantae</taxon>
        <taxon>Streptophyta</taxon>
        <taxon>Embryophyta</taxon>
        <taxon>Tracheophyta</taxon>
        <taxon>Spermatophyta</taxon>
        <taxon>Magnoliopsida</taxon>
        <taxon>Liliopsida</taxon>
        <taxon>Poales</taxon>
        <taxon>Poaceae</taxon>
        <taxon>PACMAD clade</taxon>
        <taxon>Arundinoideae</taxon>
        <taxon>Arundineae</taxon>
        <taxon>Arundo</taxon>
    </lineage>
</organism>
<evidence type="ECO:0000313" key="1">
    <source>
        <dbReference type="EMBL" id="JAE37937.1"/>
    </source>
</evidence>
<accession>A0A0A9HMG6</accession>
<proteinExistence type="predicted"/>
<reference evidence="1" key="1">
    <citation type="submission" date="2014-09" db="EMBL/GenBank/DDBJ databases">
        <authorList>
            <person name="Magalhaes I.L.F."/>
            <person name="Oliveira U."/>
            <person name="Santos F.R."/>
            <person name="Vidigal T.H.D.A."/>
            <person name="Brescovit A.D."/>
            <person name="Santos A.J."/>
        </authorList>
    </citation>
    <scope>NUCLEOTIDE SEQUENCE</scope>
    <source>
        <tissue evidence="1">Shoot tissue taken approximately 20 cm above the soil surface</tissue>
    </source>
</reference>
<reference evidence="1" key="2">
    <citation type="journal article" date="2015" name="Data Brief">
        <title>Shoot transcriptome of the giant reed, Arundo donax.</title>
        <authorList>
            <person name="Barrero R.A."/>
            <person name="Guerrero F.D."/>
            <person name="Moolhuijzen P."/>
            <person name="Goolsby J.A."/>
            <person name="Tidwell J."/>
            <person name="Bellgard S.E."/>
            <person name="Bellgard M.I."/>
        </authorList>
    </citation>
    <scope>NUCLEOTIDE SEQUENCE</scope>
    <source>
        <tissue evidence="1">Shoot tissue taken approximately 20 cm above the soil surface</tissue>
    </source>
</reference>
<protein>
    <submittedName>
        <fullName evidence="1">Uncharacterized protein</fullName>
    </submittedName>
</protein>
<dbReference type="AlphaFoldDB" id="A0A0A9HMG6"/>
<name>A0A0A9HMG6_ARUDO</name>
<sequence>MGFHHNFVYKHDNMSTIRSESYYVDKKRYCS</sequence>
<dbReference type="EMBL" id="GBRH01159959">
    <property type="protein sequence ID" value="JAE37937.1"/>
    <property type="molecule type" value="Transcribed_RNA"/>
</dbReference>